<feature type="domain" description="Cytochrome C biogenesis protein transmembrane" evidence="7">
    <location>
        <begin position="4"/>
        <end position="216"/>
    </location>
</feature>
<evidence type="ECO:0000313" key="8">
    <source>
        <dbReference type="EMBL" id="TBT96466.1"/>
    </source>
</evidence>
<keyword evidence="5 6" id="KW-0472">Membrane</keyword>
<feature type="transmembrane region" description="Helical" evidence="6">
    <location>
        <begin position="122"/>
        <end position="154"/>
    </location>
</feature>
<feature type="transmembrane region" description="Helical" evidence="6">
    <location>
        <begin position="6"/>
        <end position="31"/>
    </location>
</feature>
<dbReference type="OrthoDB" id="9803065at2"/>
<dbReference type="AlphaFoldDB" id="A0A4Q9KPB6"/>
<keyword evidence="3 6" id="KW-0812">Transmembrane</keyword>
<reference evidence="8 9" key="1">
    <citation type="submission" date="2019-01" db="EMBL/GenBank/DDBJ databases">
        <title>Lactibacter flavus gen. nov., sp. nov., a novel bacterium of the family Propionibacteriaceae isolated from raw milk and dairy products.</title>
        <authorList>
            <person name="Huptas C."/>
            <person name="Wenning M."/>
            <person name="Breitenwieser F."/>
            <person name="Doll E."/>
            <person name="Von Neubeck M."/>
            <person name="Busse H.-J."/>
            <person name="Scherer S."/>
        </authorList>
    </citation>
    <scope>NUCLEOTIDE SEQUENCE [LARGE SCALE GENOMIC DNA]</scope>
    <source>
        <strain evidence="8 9">DSM 22130</strain>
    </source>
</reference>
<feature type="transmembrane region" description="Helical" evidence="6">
    <location>
        <begin position="200"/>
        <end position="221"/>
    </location>
</feature>
<keyword evidence="4 6" id="KW-1133">Transmembrane helix</keyword>
<dbReference type="PANTHER" id="PTHR31272:SF4">
    <property type="entry name" value="CYTOCHROME C-TYPE BIOGENESIS PROTEIN HI_1454-RELATED"/>
    <property type="match status" value="1"/>
</dbReference>
<dbReference type="InterPro" id="IPR003834">
    <property type="entry name" value="Cyt_c_assmbl_TM_dom"/>
</dbReference>
<organism evidence="8 9">
    <name type="scientific">Propioniciclava tarda</name>
    <dbReference type="NCBI Taxonomy" id="433330"/>
    <lineage>
        <taxon>Bacteria</taxon>
        <taxon>Bacillati</taxon>
        <taxon>Actinomycetota</taxon>
        <taxon>Actinomycetes</taxon>
        <taxon>Propionibacteriales</taxon>
        <taxon>Propionibacteriaceae</taxon>
        <taxon>Propioniciclava</taxon>
    </lineage>
</organism>
<evidence type="ECO:0000313" key="9">
    <source>
        <dbReference type="Proteomes" id="UP000291933"/>
    </source>
</evidence>
<feature type="transmembrane region" description="Helical" evidence="6">
    <location>
        <begin position="52"/>
        <end position="78"/>
    </location>
</feature>
<feature type="transmembrane region" description="Helical" evidence="6">
    <location>
        <begin position="90"/>
        <end position="110"/>
    </location>
</feature>
<evidence type="ECO:0000256" key="5">
    <source>
        <dbReference type="ARBA" id="ARBA00023136"/>
    </source>
</evidence>
<dbReference type="EMBL" id="SDMR01000001">
    <property type="protein sequence ID" value="TBT96466.1"/>
    <property type="molecule type" value="Genomic_DNA"/>
</dbReference>
<keyword evidence="9" id="KW-1185">Reference proteome</keyword>
<protein>
    <submittedName>
        <fullName evidence="8">Cytochrome C biogenesis protein</fullName>
    </submittedName>
</protein>
<evidence type="ECO:0000256" key="6">
    <source>
        <dbReference type="SAM" id="Phobius"/>
    </source>
</evidence>
<accession>A0A4Q9KPB6</accession>
<evidence type="ECO:0000256" key="3">
    <source>
        <dbReference type="ARBA" id="ARBA00022692"/>
    </source>
</evidence>
<sequence length="239" mass="24520">MPIAIPVAMLAGLASFFSPCVLPLLPGYLSYATGLAASDIVAGKADRSRGRVLLGTSLFVLGFAAVFVSQGALFGGLGSMLHAYRRPIDIVAGVLAIVLGLIFADLIPLGRTTVRLQAAPRFGVAAAPLLGVVFGIGWTPCIGPALGVVLTLAIDQATAARGAVLAAFYALGLGLPFLAFGLAFGRLARTLTWVKSHHLVLQRVGGALMVAVGLLLATGGWDLMMGVLRQWASGFGALI</sequence>
<comment type="caution">
    <text evidence="8">The sequence shown here is derived from an EMBL/GenBank/DDBJ whole genome shotgun (WGS) entry which is preliminary data.</text>
</comment>
<comment type="similarity">
    <text evidence="2">Belongs to the DsbD family.</text>
</comment>
<comment type="subcellular location">
    <subcellularLocation>
        <location evidence="1">Membrane</location>
        <topology evidence="1">Multi-pass membrane protein</topology>
    </subcellularLocation>
</comment>
<gene>
    <name evidence="8" type="ORF">ET996_01690</name>
</gene>
<dbReference type="PANTHER" id="PTHR31272">
    <property type="entry name" value="CYTOCHROME C-TYPE BIOGENESIS PROTEIN HI_1454-RELATED"/>
    <property type="match status" value="1"/>
</dbReference>
<proteinExistence type="inferred from homology"/>
<feature type="transmembrane region" description="Helical" evidence="6">
    <location>
        <begin position="166"/>
        <end position="188"/>
    </location>
</feature>
<evidence type="ECO:0000259" key="7">
    <source>
        <dbReference type="Pfam" id="PF02683"/>
    </source>
</evidence>
<evidence type="ECO:0000256" key="4">
    <source>
        <dbReference type="ARBA" id="ARBA00022989"/>
    </source>
</evidence>
<dbReference type="Proteomes" id="UP000291933">
    <property type="component" value="Unassembled WGS sequence"/>
</dbReference>
<evidence type="ECO:0000256" key="2">
    <source>
        <dbReference type="ARBA" id="ARBA00006143"/>
    </source>
</evidence>
<evidence type="ECO:0000256" key="1">
    <source>
        <dbReference type="ARBA" id="ARBA00004141"/>
    </source>
</evidence>
<dbReference type="Pfam" id="PF02683">
    <property type="entry name" value="DsbD_TM"/>
    <property type="match status" value="1"/>
</dbReference>
<name>A0A4Q9KPB6_PROTD</name>
<dbReference type="GO" id="GO:0016020">
    <property type="term" value="C:membrane"/>
    <property type="evidence" value="ECO:0007669"/>
    <property type="project" value="UniProtKB-SubCell"/>
</dbReference>
<dbReference type="InterPro" id="IPR051790">
    <property type="entry name" value="Cytochrome_c-biogenesis_DsbD"/>
</dbReference>
<dbReference type="GO" id="GO:0017004">
    <property type="term" value="P:cytochrome complex assembly"/>
    <property type="evidence" value="ECO:0007669"/>
    <property type="project" value="InterPro"/>
</dbReference>